<dbReference type="InterPro" id="IPR032675">
    <property type="entry name" value="LRR_dom_sf"/>
</dbReference>
<dbReference type="Gene3D" id="3.80.10.10">
    <property type="entry name" value="Ribonuclease Inhibitor"/>
    <property type="match status" value="1"/>
</dbReference>
<name>A0AAD7NVJ3_9AGAR</name>
<dbReference type="SUPFAM" id="SSF52058">
    <property type="entry name" value="L domain-like"/>
    <property type="match status" value="1"/>
</dbReference>
<dbReference type="EMBL" id="JARJLG010000011">
    <property type="protein sequence ID" value="KAJ7776764.1"/>
    <property type="molecule type" value="Genomic_DNA"/>
</dbReference>
<dbReference type="Gene3D" id="1.20.1280.50">
    <property type="match status" value="1"/>
</dbReference>
<sequence length="492" mass="55724">MDPTMALLMRQNSASRGFETHAKGLIKASEETIADIDSQMQNLARLRDRERGILAILCNAIVPANKLCAELLVEIFLFLAMPRPGQSTLESTAASIAAILTVSQVSAYWRKIATAAPRLWTNFFHLQLKTRPTDAYLTALTWWLDRSSPLSIRVTVKSDLPPHDIAPLIHTLLRGASRWSDLTLQIRSLACLPATIPHSLDKLTEVRISVHYGSLEKRSTFLNALSLRKAALNTDDLALLPWKHLTKLSLTTSSAVHCLEVLDRCMNLKRAELSFYPFRTGEPAAVPLKPSTVIPSLECIWLYFADTPSAPVLRHLTLPNLKSLRIGHSLRGRPSEWPTAMFTQFQQRSPFITRIELVSVQIASAEFITMLRNLPLLQSLSTWNCRHCIDDAFLQALRYQDSDLSPLVPALTSLSLREVGCSFHRSNLEKTIRSRWWLDEELHSVPSERRPRVERWECVSITVGETARRFLSRRFLARMESCRLQGLSLYLK</sequence>
<gene>
    <name evidence="1" type="ORF">DFH07DRAFT_29645</name>
</gene>
<proteinExistence type="predicted"/>
<accession>A0AAD7NVJ3</accession>
<comment type="caution">
    <text evidence="1">The sequence shown here is derived from an EMBL/GenBank/DDBJ whole genome shotgun (WGS) entry which is preliminary data.</text>
</comment>
<dbReference type="AlphaFoldDB" id="A0AAD7NVJ3"/>
<protein>
    <recommendedName>
        <fullName evidence="3">F-box domain-containing protein</fullName>
    </recommendedName>
</protein>
<organism evidence="1 2">
    <name type="scientific">Mycena maculata</name>
    <dbReference type="NCBI Taxonomy" id="230809"/>
    <lineage>
        <taxon>Eukaryota</taxon>
        <taxon>Fungi</taxon>
        <taxon>Dikarya</taxon>
        <taxon>Basidiomycota</taxon>
        <taxon>Agaricomycotina</taxon>
        <taxon>Agaricomycetes</taxon>
        <taxon>Agaricomycetidae</taxon>
        <taxon>Agaricales</taxon>
        <taxon>Marasmiineae</taxon>
        <taxon>Mycenaceae</taxon>
        <taxon>Mycena</taxon>
    </lineage>
</organism>
<dbReference type="Proteomes" id="UP001215280">
    <property type="component" value="Unassembled WGS sequence"/>
</dbReference>
<evidence type="ECO:0000313" key="2">
    <source>
        <dbReference type="Proteomes" id="UP001215280"/>
    </source>
</evidence>
<evidence type="ECO:0008006" key="3">
    <source>
        <dbReference type="Google" id="ProtNLM"/>
    </source>
</evidence>
<evidence type="ECO:0000313" key="1">
    <source>
        <dbReference type="EMBL" id="KAJ7776764.1"/>
    </source>
</evidence>
<reference evidence="1" key="1">
    <citation type="submission" date="2023-03" db="EMBL/GenBank/DDBJ databases">
        <title>Massive genome expansion in bonnet fungi (Mycena s.s.) driven by repeated elements and novel gene families across ecological guilds.</title>
        <authorList>
            <consortium name="Lawrence Berkeley National Laboratory"/>
            <person name="Harder C.B."/>
            <person name="Miyauchi S."/>
            <person name="Viragh M."/>
            <person name="Kuo A."/>
            <person name="Thoen E."/>
            <person name="Andreopoulos B."/>
            <person name="Lu D."/>
            <person name="Skrede I."/>
            <person name="Drula E."/>
            <person name="Henrissat B."/>
            <person name="Morin E."/>
            <person name="Kohler A."/>
            <person name="Barry K."/>
            <person name="LaButti K."/>
            <person name="Morin E."/>
            <person name="Salamov A."/>
            <person name="Lipzen A."/>
            <person name="Mereny Z."/>
            <person name="Hegedus B."/>
            <person name="Baldrian P."/>
            <person name="Stursova M."/>
            <person name="Weitz H."/>
            <person name="Taylor A."/>
            <person name="Grigoriev I.V."/>
            <person name="Nagy L.G."/>
            <person name="Martin F."/>
            <person name="Kauserud H."/>
        </authorList>
    </citation>
    <scope>NUCLEOTIDE SEQUENCE</scope>
    <source>
        <strain evidence="1">CBHHK188m</strain>
    </source>
</reference>
<keyword evidence="2" id="KW-1185">Reference proteome</keyword>